<reference evidence="1 2" key="1">
    <citation type="journal article" date="2014" name="Nat. Genet.">
        <title>Whole-genome sequence of a flatfish provides insights into ZW sex chromosome evolution and adaptation to a benthic lifestyle.</title>
        <authorList>
            <person name="Chen S."/>
            <person name="Zhang G."/>
            <person name="Shao C."/>
            <person name="Huang Q."/>
            <person name="Liu G."/>
            <person name="Zhang P."/>
            <person name="Song W."/>
            <person name="An N."/>
            <person name="Chalopin D."/>
            <person name="Volff J.N."/>
            <person name="Hong Y."/>
            <person name="Li Q."/>
            <person name="Sha Z."/>
            <person name="Zhou H."/>
            <person name="Xie M."/>
            <person name="Yu Q."/>
            <person name="Liu Y."/>
            <person name="Xiang H."/>
            <person name="Wang N."/>
            <person name="Wu K."/>
            <person name="Yang C."/>
            <person name="Zhou Q."/>
            <person name="Liao X."/>
            <person name="Yang L."/>
            <person name="Hu Q."/>
            <person name="Zhang J."/>
            <person name="Meng L."/>
            <person name="Jin L."/>
            <person name="Tian Y."/>
            <person name="Lian J."/>
            <person name="Yang J."/>
            <person name="Miao G."/>
            <person name="Liu S."/>
            <person name="Liang Z."/>
            <person name="Yan F."/>
            <person name="Li Y."/>
            <person name="Sun B."/>
            <person name="Zhang H."/>
            <person name="Zhang J."/>
            <person name="Zhu Y."/>
            <person name="Du M."/>
            <person name="Zhao Y."/>
            <person name="Schartl M."/>
            <person name="Tang Q."/>
            <person name="Wang J."/>
        </authorList>
    </citation>
    <scope>NUCLEOTIDE SEQUENCE</scope>
</reference>
<name>A0A3P8X5P8_CYNSE</name>
<accession>A0A3P8X5P8</accession>
<keyword evidence="2" id="KW-1185">Reference proteome</keyword>
<organism evidence="1 2">
    <name type="scientific">Cynoglossus semilaevis</name>
    <name type="common">Tongue sole</name>
    <dbReference type="NCBI Taxonomy" id="244447"/>
    <lineage>
        <taxon>Eukaryota</taxon>
        <taxon>Metazoa</taxon>
        <taxon>Chordata</taxon>
        <taxon>Craniata</taxon>
        <taxon>Vertebrata</taxon>
        <taxon>Euteleostomi</taxon>
        <taxon>Actinopterygii</taxon>
        <taxon>Neopterygii</taxon>
        <taxon>Teleostei</taxon>
        <taxon>Neoteleostei</taxon>
        <taxon>Acanthomorphata</taxon>
        <taxon>Carangaria</taxon>
        <taxon>Pleuronectiformes</taxon>
        <taxon>Pleuronectoidei</taxon>
        <taxon>Cynoglossidae</taxon>
        <taxon>Cynoglossinae</taxon>
        <taxon>Cynoglossus</taxon>
    </lineage>
</organism>
<proteinExistence type="predicted"/>
<protein>
    <submittedName>
        <fullName evidence="1">Uncharacterized protein</fullName>
    </submittedName>
</protein>
<evidence type="ECO:0000313" key="2">
    <source>
        <dbReference type="Proteomes" id="UP000265120"/>
    </source>
</evidence>
<dbReference type="InParanoid" id="A0A3P8X5P8"/>
<dbReference type="Proteomes" id="UP000265120">
    <property type="component" value="Chromosome 6"/>
</dbReference>
<reference evidence="1" key="3">
    <citation type="submission" date="2025-09" db="UniProtKB">
        <authorList>
            <consortium name="Ensembl"/>
        </authorList>
    </citation>
    <scope>IDENTIFICATION</scope>
</reference>
<sequence>MAGRIHANVNGFVFIFQVVFEHDGVFIHPSDDSDSVEPYLLVSGSLRIMDKVSCITVVSGGSDSALEVLCSDQGYCLTLSRFDSSSVVQWTQCSGEETQQSCETEWDMVNTVSFRRKPCEFSLLPCSPAEHRSDMMSVQMDT</sequence>
<dbReference type="Ensembl" id="ENSCSET00000033875.1">
    <property type="protein sequence ID" value="ENSCSEP00000033441.1"/>
    <property type="gene ID" value="ENSCSEG00000021461.1"/>
</dbReference>
<dbReference type="AlphaFoldDB" id="A0A3P8X5P8"/>
<evidence type="ECO:0000313" key="1">
    <source>
        <dbReference type="Ensembl" id="ENSCSEP00000033441.1"/>
    </source>
</evidence>
<reference evidence="1" key="2">
    <citation type="submission" date="2025-08" db="UniProtKB">
        <authorList>
            <consortium name="Ensembl"/>
        </authorList>
    </citation>
    <scope>IDENTIFICATION</scope>
</reference>
<dbReference type="STRING" id="244447.ENSCSEP00000033441"/>